<evidence type="ECO:0000313" key="2">
    <source>
        <dbReference type="WBParaSite" id="ALUE_0001263501-mRNA-1"/>
    </source>
</evidence>
<dbReference type="AlphaFoldDB" id="A0A0M3I6G1"/>
<proteinExistence type="predicted"/>
<sequence>MSMTNGASSITLIGRNGTRHIVRRFHPCMPSTAAQPHGLYSISLWRKGLLPSPEGCPEGASSVPILEEGFNN</sequence>
<evidence type="ECO:0000313" key="1">
    <source>
        <dbReference type="Proteomes" id="UP000036681"/>
    </source>
</evidence>
<dbReference type="Proteomes" id="UP000036681">
    <property type="component" value="Unplaced"/>
</dbReference>
<dbReference type="WBParaSite" id="ALUE_0001263501-mRNA-1">
    <property type="protein sequence ID" value="ALUE_0001263501-mRNA-1"/>
    <property type="gene ID" value="ALUE_0001263501"/>
</dbReference>
<accession>A0A0M3I6G1</accession>
<organism evidence="1 2">
    <name type="scientific">Ascaris lumbricoides</name>
    <name type="common">Giant roundworm</name>
    <dbReference type="NCBI Taxonomy" id="6252"/>
    <lineage>
        <taxon>Eukaryota</taxon>
        <taxon>Metazoa</taxon>
        <taxon>Ecdysozoa</taxon>
        <taxon>Nematoda</taxon>
        <taxon>Chromadorea</taxon>
        <taxon>Rhabditida</taxon>
        <taxon>Spirurina</taxon>
        <taxon>Ascaridomorpha</taxon>
        <taxon>Ascaridoidea</taxon>
        <taxon>Ascarididae</taxon>
        <taxon>Ascaris</taxon>
    </lineage>
</organism>
<protein>
    <submittedName>
        <fullName evidence="2">Uncharacterized protein</fullName>
    </submittedName>
</protein>
<name>A0A0M3I6G1_ASCLU</name>
<reference evidence="2" key="1">
    <citation type="submission" date="2017-02" db="UniProtKB">
        <authorList>
            <consortium name="WormBaseParasite"/>
        </authorList>
    </citation>
    <scope>IDENTIFICATION</scope>
</reference>
<keyword evidence="1" id="KW-1185">Reference proteome</keyword>